<sequence>MNFDNIMQIKPNDNLFLGSGKNFSKGENTWLGTRMIPYPSVFYGAICSTMLVQNEDRRKKYIYNKDLDSDPRKYLSLGNVYLYNEEDDEVYMSAPLDLYLDEYEECHYAIIKKIKNNINCSEERMSHLFFNEIEGESQRVDDMFIKYRNFYNSYYNTNESIGIIKNSDIVTNSYKVGIERDKNYVAREKHLYRIDLTEFKKEKWSYLVEYNIKDSWWNEEIKNIKDGYLKLGGENKVCRFYTYDKNKKLMIYNNLYNQINDTEYVKMIITSPCIFEGNDYIPKFKNTEVIAASTGKPYDIGGFDMVLNIPKPMSKAVPEGSVYVLKNKDFNNTSLKEIRKIIDDEVLIDKTYKKQGFGMFELVPLDESQFEGEEIYE</sequence>
<dbReference type="Gene3D" id="3.30.70.2940">
    <property type="match status" value="1"/>
</dbReference>
<dbReference type="NCBIfam" id="TIGR01888">
    <property type="entry name" value="cas_cmr3"/>
    <property type="match status" value="1"/>
</dbReference>
<proteinExistence type="predicted"/>
<dbReference type="KEGG" id="cbi:CLJ_B2382"/>
<name>A0A3F2ZSW6_CLOB6</name>
<dbReference type="EMBL" id="CP001083">
    <property type="protein sequence ID" value="ACQ52618.1"/>
    <property type="molecule type" value="Genomic_DNA"/>
</dbReference>
<dbReference type="Gene3D" id="2.60.40.4350">
    <property type="match status" value="1"/>
</dbReference>
<dbReference type="Proteomes" id="UP000002333">
    <property type="component" value="Chromosome"/>
</dbReference>
<gene>
    <name evidence="1" type="ordered locus">CLJ_B2382</name>
</gene>
<reference evidence="1 2" key="1">
    <citation type="journal article" date="2007" name="PLoS ONE">
        <title>Analysis of the neurotoxin complex genes in Clostridium botulinum A1-A4 and B1 strains: BoNT/A3, /Ba4 and /B1 clusters are located within plasmids.</title>
        <authorList>
            <person name="Smith T.J."/>
            <person name="Hill K.K."/>
            <person name="Foley B.T."/>
            <person name="Detter J.C."/>
            <person name="Munk A.C."/>
            <person name="Bruce D.C."/>
            <person name="Doggett N.A."/>
            <person name="Smith L.A."/>
            <person name="Marks J.D."/>
            <person name="Xie G."/>
            <person name="Brettin T.S."/>
        </authorList>
    </citation>
    <scope>NUCLEOTIDE SEQUENCE [LARGE SCALE GENOMIC DNA]</scope>
    <source>
        <strain evidence="2">657 / Type Ba4</strain>
    </source>
</reference>
<reference evidence="2" key="2">
    <citation type="submission" date="2008-05" db="EMBL/GenBank/DDBJ databases">
        <title>Genome sequence of Clostridium botulinum Ba4 strain 657.</title>
        <authorList>
            <person name="Shrivastava S."/>
            <person name="Brown J.L."/>
            <person name="Bruce D."/>
            <person name="Detter C."/>
            <person name="Munk C."/>
            <person name="Smith L.A."/>
            <person name="Smith T.J."/>
            <person name="Sutton G."/>
            <person name="Brettin T.S."/>
        </authorList>
    </citation>
    <scope>NUCLEOTIDE SEQUENCE [LARGE SCALE GENOMIC DNA]</scope>
    <source>
        <strain evidence="2">657 / Type Ba4</strain>
    </source>
</reference>
<organism evidence="1 2">
    <name type="scientific">Clostridium botulinum (strain 657 / Type Ba4)</name>
    <dbReference type="NCBI Taxonomy" id="515621"/>
    <lineage>
        <taxon>Bacteria</taxon>
        <taxon>Bacillati</taxon>
        <taxon>Bacillota</taxon>
        <taxon>Clostridia</taxon>
        <taxon>Eubacteriales</taxon>
        <taxon>Clostridiaceae</taxon>
        <taxon>Clostridium</taxon>
    </lineage>
</organism>
<dbReference type="AlphaFoldDB" id="A0A3F2ZSW6"/>
<dbReference type="RefSeq" id="WP_003361945.1">
    <property type="nucleotide sequence ID" value="NC_012658.1"/>
</dbReference>
<dbReference type="Pfam" id="PF09700">
    <property type="entry name" value="Cas_Cmr3"/>
    <property type="match status" value="1"/>
</dbReference>
<evidence type="ECO:0000313" key="1">
    <source>
        <dbReference type="EMBL" id="ACQ52618.1"/>
    </source>
</evidence>
<accession>A0A3F2ZSW6</accession>
<dbReference type="InterPro" id="IPR010165">
    <property type="entry name" value="CRISPR-Cmr3_IIIB"/>
</dbReference>
<protein>
    <submittedName>
        <fullName evidence="1">CRISPR-associated protein</fullName>
    </submittedName>
</protein>
<evidence type="ECO:0000313" key="2">
    <source>
        <dbReference type="Proteomes" id="UP000002333"/>
    </source>
</evidence>
<dbReference type="InterPro" id="IPR019117">
    <property type="entry name" value="CRISPR-assoc_protein_Cmr3"/>
</dbReference>